<dbReference type="Gene3D" id="3.40.50.150">
    <property type="entry name" value="Vaccinia Virus protein VP39"/>
    <property type="match status" value="1"/>
</dbReference>
<dbReference type="PANTHER" id="PTHR42912">
    <property type="entry name" value="METHYLTRANSFERASE"/>
    <property type="match status" value="1"/>
</dbReference>
<dbReference type="SUPFAM" id="SSF53335">
    <property type="entry name" value="S-adenosyl-L-methionine-dependent methyltransferases"/>
    <property type="match status" value="1"/>
</dbReference>
<reference evidence="3 4" key="1">
    <citation type="submission" date="2024-07" db="EMBL/GenBank/DDBJ databases">
        <authorList>
            <person name="Thanompreechachai J."/>
            <person name="Duangmal K."/>
        </authorList>
    </citation>
    <scope>NUCLEOTIDE SEQUENCE [LARGE SCALE GENOMIC DNA]</scope>
    <source>
        <strain evidence="3 4">LSe6-4</strain>
    </source>
</reference>
<dbReference type="GO" id="GO:0008168">
    <property type="term" value="F:methyltransferase activity"/>
    <property type="evidence" value="ECO:0007669"/>
    <property type="project" value="UniProtKB-KW"/>
</dbReference>
<evidence type="ECO:0000313" key="4">
    <source>
        <dbReference type="Proteomes" id="UP001565927"/>
    </source>
</evidence>
<dbReference type="GO" id="GO:0032259">
    <property type="term" value="P:methylation"/>
    <property type="evidence" value="ECO:0007669"/>
    <property type="project" value="UniProtKB-KW"/>
</dbReference>
<comment type="caution">
    <text evidence="3">The sequence shown here is derived from an EMBL/GenBank/DDBJ whole genome shotgun (WGS) entry which is preliminary data.</text>
</comment>
<dbReference type="Proteomes" id="UP001565927">
    <property type="component" value="Unassembled WGS sequence"/>
</dbReference>
<evidence type="ECO:0000313" key="3">
    <source>
        <dbReference type="EMBL" id="MEZ0166926.1"/>
    </source>
</evidence>
<keyword evidence="3" id="KW-0808">Transferase</keyword>
<evidence type="ECO:0000259" key="1">
    <source>
        <dbReference type="Pfam" id="PF13649"/>
    </source>
</evidence>
<name>A0ABV4H941_9ACTN</name>
<evidence type="ECO:0000259" key="2">
    <source>
        <dbReference type="Pfam" id="PF21302"/>
    </source>
</evidence>
<dbReference type="InterPro" id="IPR050508">
    <property type="entry name" value="Methyltransf_Superfamily"/>
</dbReference>
<dbReference type="InterPro" id="IPR041698">
    <property type="entry name" value="Methyltransf_25"/>
</dbReference>
<dbReference type="PANTHER" id="PTHR42912:SF45">
    <property type="entry name" value="23S RRNA (GUANINE(745)-N(1))-METHYLTRANSFERASE"/>
    <property type="match status" value="1"/>
</dbReference>
<feature type="domain" description="Methyltransferase" evidence="1">
    <location>
        <begin position="89"/>
        <end position="172"/>
    </location>
</feature>
<feature type="domain" description="23S rRNA (guanine(745)-N(1))-methyltransferase N-terminal" evidence="2">
    <location>
        <begin position="14"/>
        <end position="47"/>
    </location>
</feature>
<dbReference type="CDD" id="cd02440">
    <property type="entry name" value="AdoMet_MTases"/>
    <property type="match status" value="1"/>
</dbReference>
<keyword evidence="4" id="KW-1185">Reference proteome</keyword>
<accession>A0ABV4H941</accession>
<proteinExistence type="predicted"/>
<dbReference type="Pfam" id="PF13649">
    <property type="entry name" value="Methyltransf_25"/>
    <property type="match status" value="1"/>
</dbReference>
<dbReference type="InterPro" id="IPR048647">
    <property type="entry name" value="RlmA_N"/>
</dbReference>
<gene>
    <name evidence="3" type="ORF">AB2L27_19400</name>
</gene>
<dbReference type="EMBL" id="JBGFTU010000034">
    <property type="protein sequence ID" value="MEZ0166926.1"/>
    <property type="molecule type" value="Genomic_DNA"/>
</dbReference>
<dbReference type="InterPro" id="IPR016718">
    <property type="entry name" value="rRNA_m1G-MeTrfase_A_prd"/>
</dbReference>
<dbReference type="InterPro" id="IPR029063">
    <property type="entry name" value="SAM-dependent_MTases_sf"/>
</dbReference>
<dbReference type="Pfam" id="PF21302">
    <property type="entry name" value="Zn_ribbon_RlmA"/>
    <property type="match status" value="1"/>
</dbReference>
<protein>
    <submittedName>
        <fullName evidence="3">Methyltransferase domain-containing protein</fullName>
    </submittedName>
</protein>
<dbReference type="PIRSF" id="PIRSF018249">
    <property type="entry name" value="MyrA_prd"/>
    <property type="match status" value="1"/>
</dbReference>
<dbReference type="RefSeq" id="WP_370443135.1">
    <property type="nucleotide sequence ID" value="NZ_JBGFTU010000034.1"/>
</dbReference>
<organism evidence="3 4">
    <name type="scientific">Kineococcus halophytocola</name>
    <dbReference type="NCBI Taxonomy" id="3234027"/>
    <lineage>
        <taxon>Bacteria</taxon>
        <taxon>Bacillati</taxon>
        <taxon>Actinomycetota</taxon>
        <taxon>Actinomycetes</taxon>
        <taxon>Kineosporiales</taxon>
        <taxon>Kineosporiaceae</taxon>
        <taxon>Kineococcus</taxon>
    </lineage>
</organism>
<sequence length="284" mass="29297">MPADVLADVLPALRCPHCAGRFELSGRVLGCAAGHRFDLARQGYVNLAVGRSAAGDSAAMVTARDTFLSAGHYAPVAAALADRATPGLVVDVGGGTGYYLAAVVAATGGTGVVVEPSTAALRRAARAHPRVAAVGADVWRGLPFAAGSADVVTTVFAPRGVAEVARVLRPGGRWIVVTPLAEHLQEVREPLGMVGVEERKAERLHADLTGFEILTEDELRFTRTLDRESLRALVLMGPSAHHVDPAALDARLDAVLAGRGGGVDVTVGVRLTVARGGVVDAGRS</sequence>
<keyword evidence="3" id="KW-0489">Methyltransferase</keyword>